<comment type="caution">
    <text evidence="1">The sequence shown here is derived from an EMBL/GenBank/DDBJ whole genome shotgun (WGS) entry which is preliminary data.</text>
</comment>
<gene>
    <name evidence="1" type="ORF">COV05_01305</name>
</gene>
<evidence type="ECO:0000313" key="1">
    <source>
        <dbReference type="EMBL" id="PJE77039.1"/>
    </source>
</evidence>
<dbReference type="AlphaFoldDB" id="A0A2M8LHW6"/>
<reference evidence="2" key="1">
    <citation type="submission" date="2017-09" db="EMBL/GenBank/DDBJ databases">
        <title>Depth-based differentiation of microbial function through sediment-hosted aquifers and enrichment of novel symbionts in the deep terrestrial subsurface.</title>
        <authorList>
            <person name="Probst A.J."/>
            <person name="Ladd B."/>
            <person name="Jarett J.K."/>
            <person name="Geller-Mcgrath D.E."/>
            <person name="Sieber C.M.K."/>
            <person name="Emerson J.B."/>
            <person name="Anantharaman K."/>
            <person name="Thomas B.C."/>
            <person name="Malmstrom R."/>
            <person name="Stieglmeier M."/>
            <person name="Klingl A."/>
            <person name="Woyke T."/>
            <person name="Ryan C.M."/>
            <person name="Banfield J.F."/>
        </authorList>
    </citation>
    <scope>NUCLEOTIDE SEQUENCE [LARGE SCALE GENOMIC DNA]</scope>
</reference>
<dbReference type="Proteomes" id="UP000231436">
    <property type="component" value="Unassembled WGS sequence"/>
</dbReference>
<name>A0A2M8LHW6_9BACT</name>
<proteinExistence type="predicted"/>
<sequence length="205" mass="21284">MRFTIAELVRDDRPFVPVGNALGGQTAHLLEGPVIGLVVATGEGHREAVGRARGVRGSGGDHRDDDVSHTLGGFGLDALGLTGNGVDLGVDEVGLDRVDHDRQGLQRESELPTEEGAHHTAVLTQDVVVRVGGTLALARAHERMRARGHPEEVLTLGAIGGGVVHLQGGHESRVEAGLVDDAGTDSPLIEGMANHGGCETHGILL</sequence>
<evidence type="ECO:0000313" key="2">
    <source>
        <dbReference type="Proteomes" id="UP000231436"/>
    </source>
</evidence>
<protein>
    <submittedName>
        <fullName evidence="1">Uncharacterized protein</fullName>
    </submittedName>
</protein>
<dbReference type="EMBL" id="PFEU01000007">
    <property type="protein sequence ID" value="PJE77039.1"/>
    <property type="molecule type" value="Genomic_DNA"/>
</dbReference>
<organism evidence="1 2">
    <name type="scientific">Candidatus Uhrbacteria bacterium CG10_big_fil_rev_8_21_14_0_10_48_16</name>
    <dbReference type="NCBI Taxonomy" id="1975038"/>
    <lineage>
        <taxon>Bacteria</taxon>
        <taxon>Candidatus Uhriibacteriota</taxon>
    </lineage>
</organism>
<accession>A0A2M8LHW6</accession>